<reference evidence="2" key="1">
    <citation type="submission" date="2018-05" db="EMBL/GenBank/DDBJ databases">
        <title>Draft genome of Mucuna pruriens seed.</title>
        <authorList>
            <person name="Nnadi N.E."/>
            <person name="Vos R."/>
            <person name="Hasami M.H."/>
            <person name="Devisetty U.K."/>
            <person name="Aguiy J.C."/>
        </authorList>
    </citation>
    <scope>NUCLEOTIDE SEQUENCE [LARGE SCALE GENOMIC DNA]</scope>
    <source>
        <strain evidence="2">JCA_2017</strain>
    </source>
</reference>
<dbReference type="Proteomes" id="UP000257109">
    <property type="component" value="Unassembled WGS sequence"/>
</dbReference>
<evidence type="ECO:0000256" key="1">
    <source>
        <dbReference type="SAM" id="MobiDB-lite"/>
    </source>
</evidence>
<comment type="caution">
    <text evidence="2">The sequence shown here is derived from an EMBL/GenBank/DDBJ whole genome shotgun (WGS) entry which is preliminary data.</text>
</comment>
<keyword evidence="3" id="KW-1185">Reference proteome</keyword>
<dbReference type="EMBL" id="QJKJ01003267">
    <property type="protein sequence ID" value="RDX99272.1"/>
    <property type="molecule type" value="Genomic_DNA"/>
</dbReference>
<protein>
    <submittedName>
        <fullName evidence="2">Uncharacterized protein</fullName>
    </submittedName>
</protein>
<gene>
    <name evidence="2" type="ORF">CR513_17689</name>
</gene>
<accession>A0A371H8Z7</accession>
<name>A0A371H8Z7_MUCPR</name>
<feature type="region of interest" description="Disordered" evidence="1">
    <location>
        <begin position="12"/>
        <end position="49"/>
    </location>
</feature>
<feature type="non-terminal residue" evidence="2">
    <location>
        <position position="1"/>
    </location>
</feature>
<evidence type="ECO:0000313" key="2">
    <source>
        <dbReference type="EMBL" id="RDX99272.1"/>
    </source>
</evidence>
<feature type="compositionally biased region" description="Basic and acidic residues" evidence="1">
    <location>
        <begin position="22"/>
        <end position="41"/>
    </location>
</feature>
<evidence type="ECO:0000313" key="3">
    <source>
        <dbReference type="Proteomes" id="UP000257109"/>
    </source>
</evidence>
<proteinExistence type="predicted"/>
<sequence length="110" mass="12585">MPMMLALLQAHNEEQSQLSAKVEQREQEADKRHRQADERHTKAMKAAKQREDELCRQIATMKATAEKLGGTAIETIIVQALWGQPFSKEIDETPIPANFREVVIEPFDRT</sequence>
<dbReference type="AlphaFoldDB" id="A0A371H8Z7"/>
<organism evidence="2 3">
    <name type="scientific">Mucuna pruriens</name>
    <name type="common">Velvet bean</name>
    <name type="synonym">Dolichos pruriens</name>
    <dbReference type="NCBI Taxonomy" id="157652"/>
    <lineage>
        <taxon>Eukaryota</taxon>
        <taxon>Viridiplantae</taxon>
        <taxon>Streptophyta</taxon>
        <taxon>Embryophyta</taxon>
        <taxon>Tracheophyta</taxon>
        <taxon>Spermatophyta</taxon>
        <taxon>Magnoliopsida</taxon>
        <taxon>eudicotyledons</taxon>
        <taxon>Gunneridae</taxon>
        <taxon>Pentapetalae</taxon>
        <taxon>rosids</taxon>
        <taxon>fabids</taxon>
        <taxon>Fabales</taxon>
        <taxon>Fabaceae</taxon>
        <taxon>Papilionoideae</taxon>
        <taxon>50 kb inversion clade</taxon>
        <taxon>NPAAA clade</taxon>
        <taxon>indigoferoid/millettioid clade</taxon>
        <taxon>Phaseoleae</taxon>
        <taxon>Mucuna</taxon>
    </lineage>
</organism>